<evidence type="ECO:0000313" key="2">
    <source>
        <dbReference type="Proteomes" id="UP001589769"/>
    </source>
</evidence>
<reference evidence="1 2" key="1">
    <citation type="submission" date="2024-09" db="EMBL/GenBank/DDBJ databases">
        <authorList>
            <person name="Sun Q."/>
            <person name="Mori K."/>
        </authorList>
    </citation>
    <scope>NUCLEOTIDE SEQUENCE [LARGE SCALE GENOMIC DNA]</scope>
    <source>
        <strain evidence="1 2">CCM 7538</strain>
    </source>
</reference>
<gene>
    <name evidence="1" type="ORF">ACFFHT_10170</name>
</gene>
<dbReference type="InterPro" id="IPR016908">
    <property type="entry name" value="UCP029037"/>
</dbReference>
<evidence type="ECO:0000313" key="1">
    <source>
        <dbReference type="EMBL" id="MFC0323911.1"/>
    </source>
</evidence>
<dbReference type="Proteomes" id="UP001589769">
    <property type="component" value="Unassembled WGS sequence"/>
</dbReference>
<dbReference type="Pfam" id="PF10071">
    <property type="entry name" value="DUF2310"/>
    <property type="match status" value="1"/>
</dbReference>
<name>A0ABV6HYG7_9PAST</name>
<organism evidence="1 2">
    <name type="scientific">Gallibacterium melopsittaci</name>
    <dbReference type="NCBI Taxonomy" id="516063"/>
    <lineage>
        <taxon>Bacteria</taxon>
        <taxon>Pseudomonadati</taxon>
        <taxon>Pseudomonadota</taxon>
        <taxon>Gammaproteobacteria</taxon>
        <taxon>Pasteurellales</taxon>
        <taxon>Pasteurellaceae</taxon>
        <taxon>Gallibacterium</taxon>
    </lineage>
</organism>
<dbReference type="RefSeq" id="WP_382375890.1">
    <property type="nucleotide sequence ID" value="NZ_JBHLWA010000049.1"/>
</dbReference>
<dbReference type="EMBL" id="JBHLWA010000049">
    <property type="protein sequence ID" value="MFC0323911.1"/>
    <property type="molecule type" value="Genomic_DNA"/>
</dbReference>
<accession>A0ABV6HYG7</accession>
<protein>
    <submittedName>
        <fullName evidence="1">DUF2310 family Zn-ribbon-containing protein</fullName>
    </submittedName>
</protein>
<keyword evidence="2" id="KW-1185">Reference proteome</keyword>
<comment type="caution">
    <text evidence="1">The sequence shown here is derived from an EMBL/GenBank/DDBJ whole genome shotgun (WGS) entry which is preliminary data.</text>
</comment>
<proteinExistence type="predicted"/>
<sequence>MFLTKVTFVTKKRQTYDINQALAYCNQLIDAWRYNGQIIGREIPITYQFTADDLLTFVINVNCPEKTSLNAIHNSTLVTETLDNLQSLGITLDHYEIYASDLNSDEAISTLSKTTELVLYTNYLKSSSPVCELTSLAPVPLYHLCYDKPQLGIDCIKWEENWQACDQLQMNGHCLVAESLTQISELTSPLAKQGYALRQQLEAQLQRPVYYYLYRVNGQDYQTEIERCCPRCGQEWFLHNHPINIFDFKCDDCRLVSNIAWELQE</sequence>